<name>A0A9D5JW40_9BACT</name>
<dbReference type="Pfam" id="PF13282">
    <property type="entry name" value="DUF4070"/>
    <property type="match status" value="1"/>
</dbReference>
<dbReference type="SUPFAM" id="SSF102114">
    <property type="entry name" value="Radical SAM enzymes"/>
    <property type="match status" value="1"/>
</dbReference>
<evidence type="ECO:0000256" key="4">
    <source>
        <dbReference type="ARBA" id="ARBA00022691"/>
    </source>
</evidence>
<evidence type="ECO:0000256" key="2">
    <source>
        <dbReference type="ARBA" id="ARBA00022603"/>
    </source>
</evidence>
<dbReference type="PROSITE" id="PS51918">
    <property type="entry name" value="RADICAL_SAM"/>
    <property type="match status" value="1"/>
</dbReference>
<keyword evidence="6" id="KW-0408">Iron</keyword>
<dbReference type="InterPro" id="IPR006158">
    <property type="entry name" value="Cobalamin-bd"/>
</dbReference>
<accession>A0A9D5JW40</accession>
<feature type="domain" description="Radical SAM core" evidence="9">
    <location>
        <begin position="158"/>
        <end position="380"/>
    </location>
</feature>
<dbReference type="CDD" id="cd01335">
    <property type="entry name" value="Radical_SAM"/>
    <property type="match status" value="1"/>
</dbReference>
<comment type="cofactor">
    <cofactor evidence="1">
        <name>[4Fe-4S] cluster</name>
        <dbReference type="ChEBI" id="CHEBI:49883"/>
    </cofactor>
</comment>
<dbReference type="GO" id="GO:0003824">
    <property type="term" value="F:catalytic activity"/>
    <property type="evidence" value="ECO:0007669"/>
    <property type="project" value="InterPro"/>
</dbReference>
<feature type="domain" description="B12-binding" evidence="8">
    <location>
        <begin position="1"/>
        <end position="134"/>
    </location>
</feature>
<dbReference type="GO" id="GO:0046872">
    <property type="term" value="F:metal ion binding"/>
    <property type="evidence" value="ECO:0007669"/>
    <property type="project" value="UniProtKB-KW"/>
</dbReference>
<dbReference type="SFLD" id="SFLDG01082">
    <property type="entry name" value="B12-binding_domain_containing"/>
    <property type="match status" value="1"/>
</dbReference>
<keyword evidence="4" id="KW-0949">S-adenosyl-L-methionine</keyword>
<dbReference type="EMBL" id="WJJP01000374">
    <property type="protein sequence ID" value="MBD3325205.1"/>
    <property type="molecule type" value="Genomic_DNA"/>
</dbReference>
<dbReference type="InterPro" id="IPR025274">
    <property type="entry name" value="DUF4070"/>
</dbReference>
<dbReference type="InterPro" id="IPR058240">
    <property type="entry name" value="rSAM_sf"/>
</dbReference>
<dbReference type="SMART" id="SM00729">
    <property type="entry name" value="Elp3"/>
    <property type="match status" value="1"/>
</dbReference>
<dbReference type="InterPro" id="IPR007197">
    <property type="entry name" value="rSAM"/>
</dbReference>
<keyword evidence="7" id="KW-0411">Iron-sulfur</keyword>
<dbReference type="PANTHER" id="PTHR43409:SF7">
    <property type="entry name" value="BLL1977 PROTEIN"/>
    <property type="match status" value="1"/>
</dbReference>
<dbReference type="Gene3D" id="3.40.50.280">
    <property type="entry name" value="Cobalamin-binding domain"/>
    <property type="match status" value="1"/>
</dbReference>
<evidence type="ECO:0000256" key="1">
    <source>
        <dbReference type="ARBA" id="ARBA00001966"/>
    </source>
</evidence>
<evidence type="ECO:0000259" key="9">
    <source>
        <dbReference type="PROSITE" id="PS51918"/>
    </source>
</evidence>
<sequence length="591" mass="68132">MKVTLISPDLQSTHFKFTPREVKSFWFAKLTLPHLAALTPADFEVRLIDEAVEPVDFDDPTDLVGITVNTYLAPRAYDIAAEFRKRGVPVVLGGVHPSLYPEEAKRHADSLALGEAETIWERILRDAERGKLRPLYRAEPGPSLAGLPIPRRDLLKQDAYLTTNTIQTTRGCPFQCDFCSVTDFFGHSYRCRPIPEVLQEIETLNLNRPLVFVDDNIIGRPKYALELFNAIQPYKVRWGSQCSINLAKHPDVMQAARKSGCVAMFIGIESICQDNLDEVHKGVNHVEKYSEAIQRIHDQGIAINAGMILGMDHDDESVFERTLEFLEKTNIEYATFHILTPVPGTILYDRMEREGRIIDRDWSKYNGGYTVFKPRLMSPEALEEGYYWTYRQFYSMRSIFTRIAAPRVEMFYKLALNLAYKRMIRRFPKGELPDMAKLLQAMNGEIHTISPVHTKGLIPRTIEVTQQTMRTMGQKVDHFLTIRVRQHHTLHALLVELTGVLNGISARRLRDRLAYALQKTHLDIILNFEHVHFATKKGLQHFLPPSDSRPQRTIKCSHVPTHFRTYLENFHQDLQFIDLEEEKRRVQLDAR</sequence>
<protein>
    <submittedName>
        <fullName evidence="10">Radical SAM protein</fullName>
    </submittedName>
</protein>
<dbReference type="InterPro" id="IPR034466">
    <property type="entry name" value="Methyltransferase_Class_B"/>
</dbReference>
<evidence type="ECO:0000256" key="7">
    <source>
        <dbReference type="ARBA" id="ARBA00023014"/>
    </source>
</evidence>
<evidence type="ECO:0000259" key="8">
    <source>
        <dbReference type="PROSITE" id="PS51332"/>
    </source>
</evidence>
<dbReference type="PROSITE" id="PS51332">
    <property type="entry name" value="B12_BINDING"/>
    <property type="match status" value="1"/>
</dbReference>
<keyword evidence="5" id="KW-0479">Metal-binding</keyword>
<dbReference type="GO" id="GO:0031419">
    <property type="term" value="F:cobalamin binding"/>
    <property type="evidence" value="ECO:0007669"/>
    <property type="project" value="InterPro"/>
</dbReference>
<dbReference type="AlphaFoldDB" id="A0A9D5JW40"/>
<dbReference type="InterPro" id="IPR023404">
    <property type="entry name" value="rSAM_horseshoe"/>
</dbReference>
<reference evidence="10" key="1">
    <citation type="submission" date="2019-11" db="EMBL/GenBank/DDBJ databases">
        <title>Microbial mats filling the niche in hypersaline microbial mats.</title>
        <authorList>
            <person name="Wong H.L."/>
            <person name="Macleod F.I."/>
            <person name="White R.A. III"/>
            <person name="Burns B.P."/>
        </authorList>
    </citation>
    <scope>NUCLEOTIDE SEQUENCE</scope>
    <source>
        <strain evidence="10">Rbin_158</strain>
    </source>
</reference>
<dbReference type="SFLD" id="SFLDG01123">
    <property type="entry name" value="methyltransferase_(Class_B)"/>
    <property type="match status" value="1"/>
</dbReference>
<dbReference type="GO" id="GO:0005829">
    <property type="term" value="C:cytosol"/>
    <property type="evidence" value="ECO:0007669"/>
    <property type="project" value="TreeGrafter"/>
</dbReference>
<evidence type="ECO:0000256" key="6">
    <source>
        <dbReference type="ARBA" id="ARBA00023004"/>
    </source>
</evidence>
<organism evidence="10 11">
    <name type="scientific">candidate division KSB3 bacterium</name>
    <dbReference type="NCBI Taxonomy" id="2044937"/>
    <lineage>
        <taxon>Bacteria</taxon>
        <taxon>candidate division KSB3</taxon>
    </lineage>
</organism>
<evidence type="ECO:0000256" key="5">
    <source>
        <dbReference type="ARBA" id="ARBA00022723"/>
    </source>
</evidence>
<dbReference type="GO" id="GO:0051539">
    <property type="term" value="F:4 iron, 4 sulfur cluster binding"/>
    <property type="evidence" value="ECO:0007669"/>
    <property type="project" value="UniProtKB-KW"/>
</dbReference>
<dbReference type="PANTHER" id="PTHR43409">
    <property type="entry name" value="ANAEROBIC MAGNESIUM-PROTOPORPHYRIN IX MONOMETHYL ESTER CYCLASE-RELATED"/>
    <property type="match status" value="1"/>
</dbReference>
<comment type="caution">
    <text evidence="10">The sequence shown here is derived from an EMBL/GenBank/DDBJ whole genome shotgun (WGS) entry which is preliminary data.</text>
</comment>
<dbReference type="Gene3D" id="3.80.30.20">
    <property type="entry name" value="tm_1862 like domain"/>
    <property type="match status" value="1"/>
</dbReference>
<keyword evidence="2" id="KW-0489">Methyltransferase</keyword>
<evidence type="ECO:0000256" key="3">
    <source>
        <dbReference type="ARBA" id="ARBA00022679"/>
    </source>
</evidence>
<evidence type="ECO:0000313" key="10">
    <source>
        <dbReference type="EMBL" id="MBD3325205.1"/>
    </source>
</evidence>
<dbReference type="SFLD" id="SFLDS00029">
    <property type="entry name" value="Radical_SAM"/>
    <property type="match status" value="1"/>
</dbReference>
<dbReference type="Proteomes" id="UP000649604">
    <property type="component" value="Unassembled WGS sequence"/>
</dbReference>
<dbReference type="InterPro" id="IPR051198">
    <property type="entry name" value="BchE-like"/>
</dbReference>
<gene>
    <name evidence="10" type="ORF">GF339_11515</name>
</gene>
<keyword evidence="3" id="KW-0808">Transferase</keyword>
<dbReference type="InterPro" id="IPR006638">
    <property type="entry name" value="Elp3/MiaA/NifB-like_rSAM"/>
</dbReference>
<evidence type="ECO:0000313" key="11">
    <source>
        <dbReference type="Proteomes" id="UP000649604"/>
    </source>
</evidence>
<dbReference type="Pfam" id="PF04055">
    <property type="entry name" value="Radical_SAM"/>
    <property type="match status" value="1"/>
</dbReference>
<proteinExistence type="predicted"/>